<dbReference type="OrthoDB" id="3541690at2"/>
<organism evidence="1 2">
    <name type="scientific">Kribbella pittospori</name>
    <dbReference type="NCBI Taxonomy" id="722689"/>
    <lineage>
        <taxon>Bacteria</taxon>
        <taxon>Bacillati</taxon>
        <taxon>Actinomycetota</taxon>
        <taxon>Actinomycetes</taxon>
        <taxon>Propionibacteriales</taxon>
        <taxon>Kribbellaceae</taxon>
        <taxon>Kribbella</taxon>
    </lineage>
</organism>
<keyword evidence="2" id="KW-1185">Reference proteome</keyword>
<dbReference type="EMBL" id="SJKB01000001">
    <property type="protein sequence ID" value="TCC65690.1"/>
    <property type="molecule type" value="Genomic_DNA"/>
</dbReference>
<gene>
    <name evidence="1" type="ORF">E0H73_01775</name>
</gene>
<reference evidence="1 2" key="1">
    <citation type="submission" date="2019-02" db="EMBL/GenBank/DDBJ databases">
        <title>Kribbella capetownensis sp. nov. and Kribbella speibonae sp. nov., isolated from soil.</title>
        <authorList>
            <person name="Curtis S.M."/>
            <person name="Norton I."/>
            <person name="Everest G.J."/>
            <person name="Meyers P.R."/>
        </authorList>
    </citation>
    <scope>NUCLEOTIDE SEQUENCE [LARGE SCALE GENOMIC DNA]</scope>
    <source>
        <strain evidence="1 2">NRRL B-24813</strain>
    </source>
</reference>
<evidence type="ECO:0000313" key="1">
    <source>
        <dbReference type="EMBL" id="TCC65690.1"/>
    </source>
</evidence>
<protein>
    <submittedName>
        <fullName evidence="1">Uncharacterized protein</fullName>
    </submittedName>
</protein>
<dbReference type="RefSeq" id="WP_131350294.1">
    <property type="nucleotide sequence ID" value="NZ_SJKB01000001.1"/>
</dbReference>
<dbReference type="Proteomes" id="UP000291144">
    <property type="component" value="Unassembled WGS sequence"/>
</dbReference>
<comment type="caution">
    <text evidence="1">The sequence shown here is derived from an EMBL/GenBank/DDBJ whole genome shotgun (WGS) entry which is preliminary data.</text>
</comment>
<dbReference type="AlphaFoldDB" id="A0A4R0KYD4"/>
<evidence type="ECO:0000313" key="2">
    <source>
        <dbReference type="Proteomes" id="UP000291144"/>
    </source>
</evidence>
<proteinExistence type="predicted"/>
<sequence>MDTDGAIVELYGLAPEQFTGARNRLAKAVRDAGDEPAAAAIAALRRPTVSAWLANQLVRVDPDGIHALTELGEQLRETYLSADSVRRRELTRQRHDLVRNLVQIARDRAADGRRITPQTAERLTETLDAALVDPAAAQLLRTGNW</sequence>
<name>A0A4R0KYD4_9ACTN</name>
<accession>A0A4R0KYD4</accession>